<reference evidence="2 3" key="1">
    <citation type="submission" date="2019-09" db="EMBL/GenBank/DDBJ databases">
        <title>The hologenome of the rock-dwelling lichen Lasallia pustulata.</title>
        <authorList>
            <person name="Greshake Tzovaras B."/>
            <person name="Segers F."/>
            <person name="Bicker A."/>
            <person name="Dal Grande F."/>
            <person name="Otte J."/>
            <person name="Hankeln T."/>
            <person name="Schmitt I."/>
            <person name="Ebersberger I."/>
        </authorList>
    </citation>
    <scope>NUCLEOTIDE SEQUENCE [LARGE SCALE GENOMIC DNA]</scope>
    <source>
        <strain evidence="2">A1-1</strain>
    </source>
</reference>
<feature type="compositionally biased region" description="Basic and acidic residues" evidence="1">
    <location>
        <begin position="66"/>
        <end position="78"/>
    </location>
</feature>
<feature type="region of interest" description="Disordered" evidence="1">
    <location>
        <begin position="37"/>
        <end position="87"/>
    </location>
</feature>
<sequence length="167" mass="19153">MSYDHGRLYYDSDAGFIEDYESMHGALVRQDFMDYSHQQDRTRQAEASSAGSASRYGRHPSSRSRHAPEYTKPRKPDPAARTPLPEPHCHVRGLQLAIRRTYLRVRVQVPSVRGQRVSISQLFLLELKHARFQLARMLSILQQVLERTRKSTPLGAYGEKISDMGGR</sequence>
<evidence type="ECO:0000256" key="1">
    <source>
        <dbReference type="SAM" id="MobiDB-lite"/>
    </source>
</evidence>
<dbReference type="EMBL" id="VXIT01000013">
    <property type="protein sequence ID" value="KAA6408590.1"/>
    <property type="molecule type" value="Genomic_DNA"/>
</dbReference>
<gene>
    <name evidence="2" type="ORF">FRX48_07672</name>
</gene>
<evidence type="ECO:0000313" key="3">
    <source>
        <dbReference type="Proteomes" id="UP000324767"/>
    </source>
</evidence>
<name>A0A5M8PI44_9LECA</name>
<dbReference type="Proteomes" id="UP000324767">
    <property type="component" value="Unassembled WGS sequence"/>
</dbReference>
<feature type="compositionally biased region" description="Low complexity" evidence="1">
    <location>
        <begin position="45"/>
        <end position="54"/>
    </location>
</feature>
<protein>
    <submittedName>
        <fullName evidence="2">Uncharacterized protein</fullName>
    </submittedName>
</protein>
<evidence type="ECO:0000313" key="2">
    <source>
        <dbReference type="EMBL" id="KAA6408590.1"/>
    </source>
</evidence>
<accession>A0A5M8PI44</accession>
<dbReference type="AlphaFoldDB" id="A0A5M8PI44"/>
<organism evidence="2 3">
    <name type="scientific">Lasallia pustulata</name>
    <dbReference type="NCBI Taxonomy" id="136370"/>
    <lineage>
        <taxon>Eukaryota</taxon>
        <taxon>Fungi</taxon>
        <taxon>Dikarya</taxon>
        <taxon>Ascomycota</taxon>
        <taxon>Pezizomycotina</taxon>
        <taxon>Lecanoromycetes</taxon>
        <taxon>OSLEUM clade</taxon>
        <taxon>Umbilicariomycetidae</taxon>
        <taxon>Umbilicariales</taxon>
        <taxon>Umbilicariaceae</taxon>
        <taxon>Lasallia</taxon>
    </lineage>
</organism>
<proteinExistence type="predicted"/>
<comment type="caution">
    <text evidence="2">The sequence shown here is derived from an EMBL/GenBank/DDBJ whole genome shotgun (WGS) entry which is preliminary data.</text>
</comment>
<feature type="compositionally biased region" description="Basic residues" evidence="1">
    <location>
        <begin position="56"/>
        <end position="65"/>
    </location>
</feature>